<evidence type="ECO:0000313" key="3">
    <source>
        <dbReference type="EMBL" id="AUG53871.1"/>
    </source>
</evidence>
<organism evidence="3 4">
    <name type="scientific">Thalassospira marina</name>
    <dbReference type="NCBI Taxonomy" id="2048283"/>
    <lineage>
        <taxon>Bacteria</taxon>
        <taxon>Pseudomonadati</taxon>
        <taxon>Pseudomonadota</taxon>
        <taxon>Alphaproteobacteria</taxon>
        <taxon>Rhodospirillales</taxon>
        <taxon>Thalassospiraceae</taxon>
        <taxon>Thalassospira</taxon>
    </lineage>
</organism>
<dbReference type="InterPro" id="IPR028939">
    <property type="entry name" value="P5C_Rdtase_cat_N"/>
</dbReference>
<dbReference type="Gene3D" id="3.40.50.720">
    <property type="entry name" value="NAD(P)-binding Rossmann-like Domain"/>
    <property type="match status" value="1"/>
</dbReference>
<dbReference type="PANTHER" id="PTHR14239">
    <property type="entry name" value="DUDULIN-RELATED"/>
    <property type="match status" value="1"/>
</dbReference>
<dbReference type="InterPro" id="IPR051267">
    <property type="entry name" value="STEAP_metalloreductase"/>
</dbReference>
<evidence type="ECO:0000313" key="4">
    <source>
        <dbReference type="Proteomes" id="UP000233458"/>
    </source>
</evidence>
<name>A0ABM6QBE3_9PROT</name>
<dbReference type="Proteomes" id="UP000233458">
    <property type="component" value="Chromosome"/>
</dbReference>
<feature type="domain" description="Pyrroline-5-carboxylate reductase catalytic N-terminal" evidence="2">
    <location>
        <begin position="45"/>
        <end position="134"/>
    </location>
</feature>
<accession>A0ABM6QBE3</accession>
<protein>
    <submittedName>
        <fullName evidence="3">NADP oxidoreductase</fullName>
    </submittedName>
</protein>
<sequence>MIGIEFDAVTRPQAFHGLCDVPAAQAQADSIRNGRGVPCREDEMKLGIIGAANVGRTLASRYLAAGHDVLIANSKGPDDLEPRLADMDPAPRAATIADVLACDVVFLAVPWTKIRDVLHSDINWGNRILVDTTNIFLSYAPEFAVDDLKGNSGSELIASLAPGARVVKAFNTLPFATAFAPIEDGLKRVLFVAGDDDAALQTVSTLIHDIGFHAVALGTLATAGRQMELRAPLSGLELFARAKTGASA</sequence>
<evidence type="ECO:0000259" key="2">
    <source>
        <dbReference type="Pfam" id="PF03807"/>
    </source>
</evidence>
<evidence type="ECO:0000256" key="1">
    <source>
        <dbReference type="ARBA" id="ARBA00023002"/>
    </source>
</evidence>
<dbReference type="EMBL" id="CP024199">
    <property type="protein sequence ID" value="AUG53871.1"/>
    <property type="molecule type" value="Genomic_DNA"/>
</dbReference>
<dbReference type="Pfam" id="PF03807">
    <property type="entry name" value="F420_oxidored"/>
    <property type="match status" value="1"/>
</dbReference>
<dbReference type="SUPFAM" id="SSF51735">
    <property type="entry name" value="NAD(P)-binding Rossmann-fold domains"/>
    <property type="match status" value="1"/>
</dbReference>
<dbReference type="InterPro" id="IPR036291">
    <property type="entry name" value="NAD(P)-bd_dom_sf"/>
</dbReference>
<gene>
    <name evidence="3" type="ORF">CSC3H3_14995</name>
</gene>
<keyword evidence="1" id="KW-0560">Oxidoreductase</keyword>
<reference evidence="3 4" key="1">
    <citation type="submission" date="2017-10" db="EMBL/GenBank/DDBJ databases">
        <title>Biodiversity and function of Thalassospira species in the particle-attached aromatic-hydrocarbon-degrading consortia from the surface seawater of the China South Sea.</title>
        <authorList>
            <person name="Dong C."/>
            <person name="Liu R."/>
            <person name="Shao Z."/>
        </authorList>
    </citation>
    <scope>NUCLEOTIDE SEQUENCE [LARGE SCALE GENOMIC DNA]</scope>
    <source>
        <strain evidence="3 4">CSC3H3</strain>
    </source>
</reference>
<keyword evidence="4" id="KW-1185">Reference proteome</keyword>
<proteinExistence type="predicted"/>